<dbReference type="Gene3D" id="3.40.50.150">
    <property type="entry name" value="Vaccinia Virus protein VP39"/>
    <property type="match status" value="1"/>
</dbReference>
<dbReference type="PANTHER" id="PTHR45036:SF1">
    <property type="entry name" value="METHYLTRANSFERASE LIKE 7A"/>
    <property type="match status" value="1"/>
</dbReference>
<dbReference type="EMBL" id="LFYR01002015">
    <property type="protein sequence ID" value="KMZ57794.1"/>
    <property type="molecule type" value="Genomic_DNA"/>
</dbReference>
<keyword evidence="3" id="KW-1185">Reference proteome</keyword>
<dbReference type="Proteomes" id="UP000036987">
    <property type="component" value="Unassembled WGS sequence"/>
</dbReference>
<dbReference type="InterPro" id="IPR013216">
    <property type="entry name" value="Methyltransf_11"/>
</dbReference>
<dbReference type="Pfam" id="PF08241">
    <property type="entry name" value="Methyltransf_11"/>
    <property type="match status" value="1"/>
</dbReference>
<dbReference type="PANTHER" id="PTHR45036">
    <property type="entry name" value="METHYLTRANSFERASE LIKE 7B"/>
    <property type="match status" value="1"/>
</dbReference>
<evidence type="ECO:0000313" key="3">
    <source>
        <dbReference type="Proteomes" id="UP000036987"/>
    </source>
</evidence>
<comment type="caution">
    <text evidence="2">The sequence shown here is derived from an EMBL/GenBank/DDBJ whole genome shotgun (WGS) entry which is preliminary data.</text>
</comment>
<name>A0A0K9NLY6_ZOSMR</name>
<protein>
    <recommendedName>
        <fullName evidence="1">Methyltransferase type 11 domain-containing protein</fullName>
    </recommendedName>
</protein>
<evidence type="ECO:0000313" key="2">
    <source>
        <dbReference type="EMBL" id="KMZ57794.1"/>
    </source>
</evidence>
<dbReference type="AlphaFoldDB" id="A0A0K9NLY6"/>
<dbReference type="GO" id="GO:0008757">
    <property type="term" value="F:S-adenosylmethionine-dependent methyltransferase activity"/>
    <property type="evidence" value="ECO:0007669"/>
    <property type="project" value="InterPro"/>
</dbReference>
<feature type="domain" description="Methyltransferase type 11" evidence="1">
    <location>
        <begin position="2"/>
        <end position="35"/>
    </location>
</feature>
<gene>
    <name evidence="2" type="ORF">ZOSMA_81G00100</name>
</gene>
<dbReference type="STRING" id="29655.A0A0K9NLY6"/>
<dbReference type="InterPro" id="IPR052356">
    <property type="entry name" value="Thiol_S-MT"/>
</dbReference>
<organism evidence="2 3">
    <name type="scientific">Zostera marina</name>
    <name type="common">Eelgrass</name>
    <dbReference type="NCBI Taxonomy" id="29655"/>
    <lineage>
        <taxon>Eukaryota</taxon>
        <taxon>Viridiplantae</taxon>
        <taxon>Streptophyta</taxon>
        <taxon>Embryophyta</taxon>
        <taxon>Tracheophyta</taxon>
        <taxon>Spermatophyta</taxon>
        <taxon>Magnoliopsida</taxon>
        <taxon>Liliopsida</taxon>
        <taxon>Zosteraceae</taxon>
        <taxon>Zostera</taxon>
    </lineage>
</organism>
<dbReference type="SUPFAM" id="SSF53335">
    <property type="entry name" value="S-adenosyl-L-methionine-dependent methyltransferases"/>
    <property type="match status" value="1"/>
</dbReference>
<reference evidence="3" key="1">
    <citation type="journal article" date="2016" name="Nature">
        <title>The genome of the seagrass Zostera marina reveals angiosperm adaptation to the sea.</title>
        <authorList>
            <person name="Olsen J.L."/>
            <person name="Rouze P."/>
            <person name="Verhelst B."/>
            <person name="Lin Y.-C."/>
            <person name="Bayer T."/>
            <person name="Collen J."/>
            <person name="Dattolo E."/>
            <person name="De Paoli E."/>
            <person name="Dittami S."/>
            <person name="Maumus F."/>
            <person name="Michel G."/>
            <person name="Kersting A."/>
            <person name="Lauritano C."/>
            <person name="Lohaus R."/>
            <person name="Toepel M."/>
            <person name="Tonon T."/>
            <person name="Vanneste K."/>
            <person name="Amirebrahimi M."/>
            <person name="Brakel J."/>
            <person name="Bostroem C."/>
            <person name="Chovatia M."/>
            <person name="Grimwood J."/>
            <person name="Jenkins J.W."/>
            <person name="Jueterbock A."/>
            <person name="Mraz A."/>
            <person name="Stam W.T."/>
            <person name="Tice H."/>
            <person name="Bornberg-Bauer E."/>
            <person name="Green P.J."/>
            <person name="Pearson G.A."/>
            <person name="Procaccini G."/>
            <person name="Duarte C.M."/>
            <person name="Schmutz J."/>
            <person name="Reusch T.B.H."/>
            <person name="Van de Peer Y."/>
        </authorList>
    </citation>
    <scope>NUCLEOTIDE SEQUENCE [LARGE SCALE GENOMIC DNA]</scope>
    <source>
        <strain evidence="3">cv. Finnish</strain>
    </source>
</reference>
<proteinExistence type="predicted"/>
<accession>A0A0K9NLY6</accession>
<dbReference type="OrthoDB" id="416496at2759"/>
<dbReference type="InterPro" id="IPR029063">
    <property type="entry name" value="SAM-dependent_MTases_sf"/>
</dbReference>
<sequence>MDGVIETFVLCSVDDIYASLREIKKVLKPSGTYIFMNHIAAPGDLISSFTRE</sequence>
<evidence type="ECO:0000259" key="1">
    <source>
        <dbReference type="Pfam" id="PF08241"/>
    </source>
</evidence>